<comment type="similarity">
    <text evidence="1">Belongs to the bactofilin family.</text>
</comment>
<gene>
    <name evidence="3" type="ORF">FJY68_03375</name>
</gene>
<accession>A0A937XD83</accession>
<dbReference type="PANTHER" id="PTHR35024:SF4">
    <property type="entry name" value="POLYMER-FORMING CYTOSKELETAL PROTEIN"/>
    <property type="match status" value="1"/>
</dbReference>
<evidence type="ECO:0000313" key="3">
    <source>
        <dbReference type="EMBL" id="MBM3330877.1"/>
    </source>
</evidence>
<proteinExistence type="inferred from homology"/>
<dbReference type="EMBL" id="VGIR01000012">
    <property type="protein sequence ID" value="MBM3330877.1"/>
    <property type="molecule type" value="Genomic_DNA"/>
</dbReference>
<name>A0A937XD83_UNCW3</name>
<dbReference type="PANTHER" id="PTHR35024">
    <property type="entry name" value="HYPOTHETICAL CYTOSOLIC PROTEIN"/>
    <property type="match status" value="1"/>
</dbReference>
<sequence>MPGFWTDLAFDFAVCVKYTGTPQCRTTKSECRRASGRPRPRRSGMAKNQSDGRLDTVIGPDTSVRGDFRVAGGVRLDGQVEGRMDINETLVTGPKALLKGELHCRDAVVAGRIEGDIYAADNVELQTGAQVFGNIRCRGLVIQPACLFQGNCSMVQAGEGS</sequence>
<feature type="region of interest" description="Disordered" evidence="2">
    <location>
        <begin position="29"/>
        <end position="58"/>
    </location>
</feature>
<reference evidence="3" key="1">
    <citation type="submission" date="2019-03" db="EMBL/GenBank/DDBJ databases">
        <title>Lake Tanganyika Metagenome-Assembled Genomes (MAGs).</title>
        <authorList>
            <person name="Tran P."/>
        </authorList>
    </citation>
    <scope>NUCLEOTIDE SEQUENCE</scope>
    <source>
        <strain evidence="3">K_DeepCast_150m_m2_040</strain>
    </source>
</reference>
<organism evidence="3 4">
    <name type="scientific">candidate division WOR-3 bacterium</name>
    <dbReference type="NCBI Taxonomy" id="2052148"/>
    <lineage>
        <taxon>Bacteria</taxon>
        <taxon>Bacteria division WOR-3</taxon>
    </lineage>
</organism>
<dbReference type="Pfam" id="PF04519">
    <property type="entry name" value="Bactofilin"/>
    <property type="match status" value="1"/>
</dbReference>
<evidence type="ECO:0000256" key="1">
    <source>
        <dbReference type="ARBA" id="ARBA00044755"/>
    </source>
</evidence>
<comment type="caution">
    <text evidence="3">The sequence shown here is derived from an EMBL/GenBank/DDBJ whole genome shotgun (WGS) entry which is preliminary data.</text>
</comment>
<evidence type="ECO:0000313" key="4">
    <source>
        <dbReference type="Proteomes" id="UP000779900"/>
    </source>
</evidence>
<feature type="compositionally biased region" description="Basic residues" evidence="2">
    <location>
        <begin position="34"/>
        <end position="44"/>
    </location>
</feature>
<dbReference type="InterPro" id="IPR007607">
    <property type="entry name" value="BacA/B"/>
</dbReference>
<protein>
    <submittedName>
        <fullName evidence="3">Polymer-forming cytoskeletal protein</fullName>
    </submittedName>
</protein>
<evidence type="ECO:0000256" key="2">
    <source>
        <dbReference type="SAM" id="MobiDB-lite"/>
    </source>
</evidence>
<dbReference type="Proteomes" id="UP000779900">
    <property type="component" value="Unassembled WGS sequence"/>
</dbReference>
<dbReference type="AlphaFoldDB" id="A0A937XD83"/>